<dbReference type="Pfam" id="PF20126">
    <property type="entry name" value="TumE"/>
    <property type="match status" value="1"/>
</dbReference>
<evidence type="ECO:0000313" key="3">
    <source>
        <dbReference type="Proteomes" id="UP000198882"/>
    </source>
</evidence>
<dbReference type="AlphaFoldDB" id="A0A1G8X0G0"/>
<feature type="region of interest" description="Disordered" evidence="1">
    <location>
        <begin position="96"/>
        <end position="115"/>
    </location>
</feature>
<protein>
    <submittedName>
        <fullName evidence="2">Uncharacterized protein</fullName>
    </submittedName>
</protein>
<dbReference type="OrthoDB" id="259945at2157"/>
<dbReference type="STRING" id="1095776.SAMN04515672_1576"/>
<feature type="compositionally biased region" description="Basic and acidic residues" evidence="1">
    <location>
        <begin position="96"/>
        <end position="106"/>
    </location>
</feature>
<name>A0A1G8X0G0_9EURY</name>
<reference evidence="3" key="1">
    <citation type="submission" date="2016-10" db="EMBL/GenBank/DDBJ databases">
        <authorList>
            <person name="Varghese N."/>
            <person name="Submissions S."/>
        </authorList>
    </citation>
    <scope>NUCLEOTIDE SEQUENCE [LARGE SCALE GENOMIC DNA]</scope>
    <source>
        <strain evidence="3">B4,CECT 8067,JCM 17497</strain>
    </source>
</reference>
<accession>A0A1G8X0G0</accession>
<dbReference type="InterPro" id="IPR045397">
    <property type="entry name" value="TumE-like"/>
</dbReference>
<gene>
    <name evidence="2" type="ORF">SAMN04515672_1576</name>
</gene>
<dbReference type="EMBL" id="FNFE01000002">
    <property type="protein sequence ID" value="SDJ84138.1"/>
    <property type="molecule type" value="Genomic_DNA"/>
</dbReference>
<dbReference type="RefSeq" id="WP_090304226.1">
    <property type="nucleotide sequence ID" value="NZ_FNFE01000002.1"/>
</dbReference>
<dbReference type="Proteomes" id="UP000198882">
    <property type="component" value="Unassembled WGS sequence"/>
</dbReference>
<organism evidence="2 3">
    <name type="scientific">Natronorubrum texcoconense</name>
    <dbReference type="NCBI Taxonomy" id="1095776"/>
    <lineage>
        <taxon>Archaea</taxon>
        <taxon>Methanobacteriati</taxon>
        <taxon>Methanobacteriota</taxon>
        <taxon>Stenosarchaea group</taxon>
        <taxon>Halobacteria</taxon>
        <taxon>Halobacteriales</taxon>
        <taxon>Natrialbaceae</taxon>
        <taxon>Natronorubrum</taxon>
    </lineage>
</organism>
<proteinExistence type="predicted"/>
<sequence>MSPGSHSSESHSIRGATDRRGLITFRDEVIAQEPLARAEFDDPIEPEELRIFFSDGIGDATSGRFDVGWTVDGDYNIHYTDDGRDLRWDFHPHDYTAPSDESHFHPPPDASNDDGDVEASCISVSDVEYVARATIKLWRAMYDSGATTDPNGLDDPP</sequence>
<evidence type="ECO:0000256" key="1">
    <source>
        <dbReference type="SAM" id="MobiDB-lite"/>
    </source>
</evidence>
<keyword evidence="3" id="KW-1185">Reference proteome</keyword>
<evidence type="ECO:0000313" key="2">
    <source>
        <dbReference type="EMBL" id="SDJ84138.1"/>
    </source>
</evidence>